<dbReference type="PANTHER" id="PTHR11559">
    <property type="entry name" value="CARBOXYLESTERASE"/>
    <property type="match status" value="1"/>
</dbReference>
<feature type="domain" description="Carboxylesterase type B" evidence="6">
    <location>
        <begin position="3"/>
        <end position="183"/>
    </location>
</feature>
<sequence>MTNPLPVEPWKVRNATEFGALCEQPNEKVWAMKDCEAGCYAQNEFLRDAFNVSEDCLTVNVFTRQSQLQSIQNGGENLDPVLIYIHGGSFFINGSPMYRVQKLVTMGLVVVTFNYRLGIFGFLSTGDEVAPGNYGLFDQVMVLEWVRDNIRVFGGDAQRVTIMGNSAGAASAFMHMVSPISKGTKTTMNTSIKGKL</sequence>
<accession>A0A7R9A3A3</accession>
<dbReference type="GO" id="GO:0052689">
    <property type="term" value="F:carboxylic ester hydrolase activity"/>
    <property type="evidence" value="ECO:0007669"/>
    <property type="project" value="UniProtKB-KW"/>
</dbReference>
<dbReference type="Pfam" id="PF00135">
    <property type="entry name" value="COesterase"/>
    <property type="match status" value="1"/>
</dbReference>
<dbReference type="InterPro" id="IPR029058">
    <property type="entry name" value="AB_hydrolase_fold"/>
</dbReference>
<gene>
    <name evidence="7" type="ORF">DSTB1V02_LOCUS6486</name>
</gene>
<dbReference type="EMBL" id="LR900710">
    <property type="protein sequence ID" value="CAD7246639.1"/>
    <property type="molecule type" value="Genomic_DNA"/>
</dbReference>
<dbReference type="InterPro" id="IPR002018">
    <property type="entry name" value="CarbesteraseB"/>
</dbReference>
<keyword evidence="4" id="KW-0325">Glycoprotein</keyword>
<evidence type="ECO:0000256" key="1">
    <source>
        <dbReference type="ARBA" id="ARBA00005964"/>
    </source>
</evidence>
<proteinExistence type="inferred from homology"/>
<evidence type="ECO:0000256" key="5">
    <source>
        <dbReference type="RuleBase" id="RU361235"/>
    </source>
</evidence>
<name>A0A7R9A3A3_9CRUS</name>
<organism evidence="7">
    <name type="scientific">Darwinula stevensoni</name>
    <dbReference type="NCBI Taxonomy" id="69355"/>
    <lineage>
        <taxon>Eukaryota</taxon>
        <taxon>Metazoa</taxon>
        <taxon>Ecdysozoa</taxon>
        <taxon>Arthropoda</taxon>
        <taxon>Crustacea</taxon>
        <taxon>Oligostraca</taxon>
        <taxon>Ostracoda</taxon>
        <taxon>Podocopa</taxon>
        <taxon>Podocopida</taxon>
        <taxon>Darwinulocopina</taxon>
        <taxon>Darwinuloidea</taxon>
        <taxon>Darwinulidae</taxon>
        <taxon>Darwinula</taxon>
    </lineage>
</organism>
<comment type="similarity">
    <text evidence="1 5">Belongs to the type-B carboxylesterase/lipase family.</text>
</comment>
<keyword evidence="2" id="KW-0719">Serine esterase</keyword>
<keyword evidence="8" id="KW-1185">Reference proteome</keyword>
<dbReference type="Gene3D" id="3.40.50.1820">
    <property type="entry name" value="alpha/beta hydrolase"/>
    <property type="match status" value="1"/>
</dbReference>
<dbReference type="InterPro" id="IPR050309">
    <property type="entry name" value="Type-B_Carboxylest/Lipase"/>
</dbReference>
<dbReference type="SUPFAM" id="SSF53474">
    <property type="entry name" value="alpha/beta-Hydrolases"/>
    <property type="match status" value="1"/>
</dbReference>
<dbReference type="EC" id="3.1.1.-" evidence="5"/>
<dbReference type="InterPro" id="IPR019819">
    <property type="entry name" value="Carboxylesterase_B_CS"/>
</dbReference>
<evidence type="ECO:0000259" key="6">
    <source>
        <dbReference type="Pfam" id="PF00135"/>
    </source>
</evidence>
<evidence type="ECO:0000256" key="2">
    <source>
        <dbReference type="ARBA" id="ARBA00022487"/>
    </source>
</evidence>
<evidence type="ECO:0000256" key="3">
    <source>
        <dbReference type="ARBA" id="ARBA00022801"/>
    </source>
</evidence>
<keyword evidence="3 5" id="KW-0378">Hydrolase</keyword>
<dbReference type="PROSITE" id="PS00122">
    <property type="entry name" value="CARBOXYLESTERASE_B_1"/>
    <property type="match status" value="1"/>
</dbReference>
<evidence type="ECO:0000313" key="7">
    <source>
        <dbReference type="EMBL" id="CAD7246639.1"/>
    </source>
</evidence>
<dbReference type="InterPro" id="IPR019826">
    <property type="entry name" value="Carboxylesterase_B_AS"/>
</dbReference>
<evidence type="ECO:0000256" key="4">
    <source>
        <dbReference type="ARBA" id="ARBA00023180"/>
    </source>
</evidence>
<dbReference type="PROSITE" id="PS00941">
    <property type="entry name" value="CARBOXYLESTERASE_B_2"/>
    <property type="match status" value="1"/>
</dbReference>
<dbReference type="Proteomes" id="UP000677054">
    <property type="component" value="Unassembled WGS sequence"/>
</dbReference>
<reference evidence="7" key="1">
    <citation type="submission" date="2020-11" db="EMBL/GenBank/DDBJ databases">
        <authorList>
            <person name="Tran Van P."/>
        </authorList>
    </citation>
    <scope>NUCLEOTIDE SEQUENCE</scope>
</reference>
<evidence type="ECO:0000313" key="8">
    <source>
        <dbReference type="Proteomes" id="UP000677054"/>
    </source>
</evidence>
<dbReference type="AlphaFoldDB" id="A0A7R9A3A3"/>
<protein>
    <recommendedName>
        <fullName evidence="5">Carboxylic ester hydrolase</fullName>
        <ecNumber evidence="5">3.1.1.-</ecNumber>
    </recommendedName>
</protein>
<dbReference type="EMBL" id="CAJPEV010001193">
    <property type="protein sequence ID" value="CAG0891285.1"/>
    <property type="molecule type" value="Genomic_DNA"/>
</dbReference>
<dbReference type="OrthoDB" id="6363012at2759"/>